<reference evidence="2" key="2">
    <citation type="submission" date="2022-10" db="EMBL/GenBank/DDBJ databases">
        <authorList>
            <consortium name="ENA_rothamsted_submissions"/>
            <consortium name="culmorum"/>
            <person name="King R."/>
        </authorList>
    </citation>
    <scope>NUCLEOTIDE SEQUENCE</scope>
</reference>
<proteinExistence type="predicted"/>
<evidence type="ECO:0000256" key="1">
    <source>
        <dbReference type="SAM" id="Coils"/>
    </source>
</evidence>
<reference evidence="2" key="1">
    <citation type="submission" date="2022-01" db="EMBL/GenBank/DDBJ databases">
        <authorList>
            <person name="King R."/>
        </authorList>
    </citation>
    <scope>NUCLEOTIDE SEQUENCE</scope>
</reference>
<keyword evidence="1" id="KW-0175">Coiled coil</keyword>
<evidence type="ECO:0000313" key="3">
    <source>
        <dbReference type="Proteomes" id="UP001153620"/>
    </source>
</evidence>
<protein>
    <recommendedName>
        <fullName evidence="4">DUF4806 domain-containing protein</fullName>
    </recommendedName>
</protein>
<name>A0A9N9RQR5_9DIPT</name>
<evidence type="ECO:0008006" key="4">
    <source>
        <dbReference type="Google" id="ProtNLM"/>
    </source>
</evidence>
<dbReference type="EMBL" id="OU895877">
    <property type="protein sequence ID" value="CAG9801003.1"/>
    <property type="molecule type" value="Genomic_DNA"/>
</dbReference>
<feature type="coiled-coil region" evidence="1">
    <location>
        <begin position="65"/>
        <end position="92"/>
    </location>
</feature>
<accession>A0A9N9RQR5</accession>
<sequence>MFTVVKNKQNAFYVIRKIWLSEVDEEGKIYAYYPAPAKMNKYLEKGTSVKKNWKHEEIFVQLNDIQDLKEANDFIEKKIQFLNSDVEEKQQNKKIKLNDTESLEEYDFNEGFDEEALDETLLSQVVPNSINQSSIIDNDDVFSETPFRFDSFSPRQVQHTQQGNMVLVSKESLDYLINEIQNIKITQQHQVNLMTNFMEMVRDEFKSLKNDLAAQRNDSLDITYKPPIISTTEELNEMEEKLGLMNESFLNDYKAMFNFYTASVVSPNKNFTVQNGLVHSFLKMYLDINFAKSLIWASVKLTVGFDKYKNHIRFIFLICNKILKNMNEKPFVSTIETESSIQKFFKSIHATPRNKKLNTLDNESQGTQ</sequence>
<organism evidence="2 3">
    <name type="scientific">Chironomus riparius</name>
    <dbReference type="NCBI Taxonomy" id="315576"/>
    <lineage>
        <taxon>Eukaryota</taxon>
        <taxon>Metazoa</taxon>
        <taxon>Ecdysozoa</taxon>
        <taxon>Arthropoda</taxon>
        <taxon>Hexapoda</taxon>
        <taxon>Insecta</taxon>
        <taxon>Pterygota</taxon>
        <taxon>Neoptera</taxon>
        <taxon>Endopterygota</taxon>
        <taxon>Diptera</taxon>
        <taxon>Nematocera</taxon>
        <taxon>Chironomoidea</taxon>
        <taxon>Chironomidae</taxon>
        <taxon>Chironominae</taxon>
        <taxon>Chironomus</taxon>
    </lineage>
</organism>
<dbReference type="Proteomes" id="UP001153620">
    <property type="component" value="Chromosome 1"/>
</dbReference>
<evidence type="ECO:0000313" key="2">
    <source>
        <dbReference type="EMBL" id="CAG9801003.1"/>
    </source>
</evidence>
<keyword evidence="3" id="KW-1185">Reference proteome</keyword>
<gene>
    <name evidence="2" type="ORF">CHIRRI_LOCUS3940</name>
</gene>
<dbReference type="AlphaFoldDB" id="A0A9N9RQR5"/>